<keyword evidence="4" id="KW-0539">Nucleus</keyword>
<feature type="compositionally biased region" description="Acidic residues" evidence="10">
    <location>
        <begin position="269"/>
        <end position="279"/>
    </location>
</feature>
<gene>
    <name evidence="12" type="ORF">HOLleu_14479</name>
</gene>
<feature type="compositionally biased region" description="Acidic residues" evidence="10">
    <location>
        <begin position="614"/>
        <end position="636"/>
    </location>
</feature>
<dbReference type="GO" id="GO:0051382">
    <property type="term" value="P:kinetochore assembly"/>
    <property type="evidence" value="ECO:0007669"/>
    <property type="project" value="InterPro"/>
</dbReference>
<evidence type="ECO:0000256" key="6">
    <source>
        <dbReference type="ARBA" id="ARBA00064952"/>
    </source>
</evidence>
<dbReference type="GO" id="GO:0005634">
    <property type="term" value="C:nucleus"/>
    <property type="evidence" value="ECO:0007669"/>
    <property type="project" value="UniProtKB-SubCell"/>
</dbReference>
<dbReference type="OrthoDB" id="1939643at2759"/>
<feature type="compositionally biased region" description="Polar residues" evidence="10">
    <location>
        <begin position="108"/>
        <end position="124"/>
    </location>
</feature>
<feature type="compositionally biased region" description="Basic and acidic residues" evidence="10">
    <location>
        <begin position="935"/>
        <end position="944"/>
    </location>
</feature>
<evidence type="ECO:0000313" key="13">
    <source>
        <dbReference type="Proteomes" id="UP001152320"/>
    </source>
</evidence>
<feature type="compositionally biased region" description="Basic and acidic residues" evidence="10">
    <location>
        <begin position="227"/>
        <end position="265"/>
    </location>
</feature>
<comment type="caution">
    <text evidence="12">The sequence shown here is derived from an EMBL/GenBank/DDBJ whole genome shotgun (WGS) entry which is preliminary data.</text>
</comment>
<feature type="compositionally biased region" description="Basic and acidic residues" evidence="10">
    <location>
        <begin position="1161"/>
        <end position="1179"/>
    </location>
</feature>
<feature type="region of interest" description="Disordered" evidence="10">
    <location>
        <begin position="489"/>
        <end position="1384"/>
    </location>
</feature>
<dbReference type="GO" id="GO:0019237">
    <property type="term" value="F:centromeric DNA binding"/>
    <property type="evidence" value="ECO:0007669"/>
    <property type="project" value="InterPro"/>
</dbReference>
<feature type="compositionally biased region" description="Acidic residues" evidence="10">
    <location>
        <begin position="292"/>
        <end position="306"/>
    </location>
</feature>
<evidence type="ECO:0000256" key="4">
    <source>
        <dbReference type="ARBA" id="ARBA00023242"/>
    </source>
</evidence>
<evidence type="ECO:0000256" key="7">
    <source>
        <dbReference type="ARBA" id="ARBA00068530"/>
    </source>
</evidence>
<dbReference type="EMBL" id="JAIZAY010000006">
    <property type="protein sequence ID" value="KAJ8040245.1"/>
    <property type="molecule type" value="Genomic_DNA"/>
</dbReference>
<dbReference type="Gene3D" id="2.60.120.10">
    <property type="entry name" value="Jelly Rolls"/>
    <property type="match status" value="1"/>
</dbReference>
<keyword evidence="3" id="KW-0238">DNA-binding</keyword>
<dbReference type="InterPro" id="IPR011051">
    <property type="entry name" value="RmlC_Cupin_sf"/>
</dbReference>
<feature type="compositionally biased region" description="Basic and acidic residues" evidence="10">
    <location>
        <begin position="663"/>
        <end position="685"/>
    </location>
</feature>
<evidence type="ECO:0000256" key="2">
    <source>
        <dbReference type="ARBA" id="ARBA00010291"/>
    </source>
</evidence>
<name>A0A9Q1HBS8_HOLLE</name>
<dbReference type="InterPro" id="IPR014710">
    <property type="entry name" value="RmlC-like_jellyroll"/>
</dbReference>
<evidence type="ECO:0000256" key="3">
    <source>
        <dbReference type="ARBA" id="ARBA00023125"/>
    </source>
</evidence>
<feature type="compositionally biased region" description="Basic and acidic residues" evidence="10">
    <location>
        <begin position="175"/>
        <end position="194"/>
    </location>
</feature>
<evidence type="ECO:0000256" key="1">
    <source>
        <dbReference type="ARBA" id="ARBA00004123"/>
    </source>
</evidence>
<dbReference type="PANTHER" id="PTHR16684:SF11">
    <property type="entry name" value="CENTROMERE PROTEIN C"/>
    <property type="match status" value="1"/>
</dbReference>
<feature type="compositionally biased region" description="Basic residues" evidence="10">
    <location>
        <begin position="1455"/>
        <end position="1466"/>
    </location>
</feature>
<comment type="subunit">
    <text evidence="6">Oligomer. Component of the CENPA-NAC complex, at least composed of CENPA, CENPC, CENPH, CENPM, CENPN, CENPT and CENPU. The CENPA-NAC complex interacts with the CENPA-CAD complex, composed of CENPI, CENPK, CENPL, CENPO, CENPP, CENPQ, CENPR and CENPS. Binds to DAXX. Interacts with DNMT3B. Interacts directly with CENPA. Identified in a centromere complex containing histones H2A, H2B and H4, and at least CENPA, CENPB, CENPC, CENPT, CENPN, HJURP, SUPT16H, SSRP1 and RSF1. Interacts with MEIKIN.</text>
</comment>
<feature type="compositionally biased region" description="Low complexity" evidence="10">
    <location>
        <begin position="337"/>
        <end position="347"/>
    </location>
</feature>
<feature type="compositionally biased region" description="Basic residues" evidence="10">
    <location>
        <begin position="1150"/>
        <end position="1160"/>
    </location>
</feature>
<feature type="region of interest" description="Disordered" evidence="10">
    <location>
        <begin position="389"/>
        <end position="408"/>
    </location>
</feature>
<proteinExistence type="inferred from homology"/>
<feature type="region of interest" description="Disordered" evidence="10">
    <location>
        <begin position="52"/>
        <end position="375"/>
    </location>
</feature>
<feature type="compositionally biased region" description="Basic and acidic residues" evidence="10">
    <location>
        <begin position="571"/>
        <end position="583"/>
    </location>
</feature>
<evidence type="ECO:0000256" key="5">
    <source>
        <dbReference type="ARBA" id="ARBA00053516"/>
    </source>
</evidence>
<feature type="compositionally biased region" description="Acidic residues" evidence="10">
    <location>
        <begin position="1288"/>
        <end position="1308"/>
    </location>
</feature>
<protein>
    <recommendedName>
        <fullName evidence="7">Centromere protein C</fullName>
    </recommendedName>
    <alternativeName>
        <fullName evidence="8">Centromere autoantigen C</fullName>
    </alternativeName>
    <alternativeName>
        <fullName evidence="9">Centromere protein C 1</fullName>
    </alternativeName>
</protein>
<feature type="compositionally biased region" description="Basic and acidic residues" evidence="10">
    <location>
        <begin position="1061"/>
        <end position="1105"/>
    </location>
</feature>
<comment type="similarity">
    <text evidence="2">Belongs to the CENP-C/MIF2 family.</text>
</comment>
<feature type="compositionally biased region" description="Polar residues" evidence="10">
    <location>
        <begin position="532"/>
        <end position="544"/>
    </location>
</feature>
<evidence type="ECO:0000259" key="11">
    <source>
        <dbReference type="Pfam" id="PF11699"/>
    </source>
</evidence>
<feature type="compositionally biased region" description="Basic residues" evidence="10">
    <location>
        <begin position="807"/>
        <end position="824"/>
    </location>
</feature>
<dbReference type="PANTHER" id="PTHR16684">
    <property type="entry name" value="CENTROMERE PROTEIN C"/>
    <property type="match status" value="1"/>
</dbReference>
<feature type="compositionally biased region" description="Basic and acidic residues" evidence="10">
    <location>
        <begin position="548"/>
        <end position="563"/>
    </location>
</feature>
<evidence type="ECO:0000256" key="9">
    <source>
        <dbReference type="ARBA" id="ARBA00083562"/>
    </source>
</evidence>
<evidence type="ECO:0000313" key="12">
    <source>
        <dbReference type="EMBL" id="KAJ8040245.1"/>
    </source>
</evidence>
<feature type="compositionally biased region" description="Basic and acidic residues" evidence="10">
    <location>
        <begin position="825"/>
        <end position="838"/>
    </location>
</feature>
<feature type="compositionally biased region" description="Basic residues" evidence="10">
    <location>
        <begin position="1373"/>
        <end position="1384"/>
    </location>
</feature>
<evidence type="ECO:0000256" key="8">
    <source>
        <dbReference type="ARBA" id="ARBA00082151"/>
    </source>
</evidence>
<comment type="subcellular location">
    <subcellularLocation>
        <location evidence="1">Nucleus</location>
    </subcellularLocation>
</comment>
<comment type="function">
    <text evidence="5">Component of the CENPA-NAC (nucleosome-associated) complex, a complex that plays a central role in assembly of kinetochore proteins, mitotic progression and chromosome segregation. The CENPA-NAC complex recruits the CENPA-CAD (nucleosome distal) complex and may be involved in incorporation of newly synthesized CENPA into centromeres. CENPC recruits DNA methylation and DNMT3B to both centromeric and pericentromeric satellite repeats and regulates the histone code in these regions.</text>
</comment>
<dbReference type="GO" id="GO:0051315">
    <property type="term" value="P:attachment of mitotic spindle microtubules to kinetochore"/>
    <property type="evidence" value="ECO:0007669"/>
    <property type="project" value="TreeGrafter"/>
</dbReference>
<evidence type="ECO:0000256" key="10">
    <source>
        <dbReference type="SAM" id="MobiDB-lite"/>
    </source>
</evidence>
<dbReference type="GO" id="GO:0051455">
    <property type="term" value="P:spindle attachment to meiosis I kinetochore"/>
    <property type="evidence" value="ECO:0007669"/>
    <property type="project" value="TreeGrafter"/>
</dbReference>
<feature type="compositionally biased region" description="Basic and acidic residues" evidence="10">
    <location>
        <begin position="497"/>
        <end position="513"/>
    </location>
</feature>
<feature type="compositionally biased region" description="Basic and acidic residues" evidence="10">
    <location>
        <begin position="126"/>
        <end position="139"/>
    </location>
</feature>
<feature type="compositionally biased region" description="Basic and acidic residues" evidence="10">
    <location>
        <begin position="743"/>
        <end position="765"/>
    </location>
</feature>
<accession>A0A9Q1HBS8</accession>
<feature type="compositionally biased region" description="Basic and acidic residues" evidence="10">
    <location>
        <begin position="1269"/>
        <end position="1287"/>
    </location>
</feature>
<feature type="compositionally biased region" description="Basic and acidic residues" evidence="10">
    <location>
        <begin position="1191"/>
        <end position="1215"/>
    </location>
</feature>
<feature type="compositionally biased region" description="Basic and acidic residues" evidence="10">
    <location>
        <begin position="399"/>
        <end position="408"/>
    </location>
</feature>
<dbReference type="FunFam" id="2.60.120.10:FF:000033">
    <property type="entry name" value="Centromere protein C 1"/>
    <property type="match status" value="1"/>
</dbReference>
<keyword evidence="13" id="KW-1185">Reference proteome</keyword>
<dbReference type="InterPro" id="IPR028386">
    <property type="entry name" value="CENP-C/Mif2/cnp3"/>
</dbReference>
<dbReference type="Proteomes" id="UP001152320">
    <property type="component" value="Chromosome 6"/>
</dbReference>
<feature type="compositionally biased region" description="Basic and acidic residues" evidence="10">
    <location>
        <begin position="1323"/>
        <end position="1352"/>
    </location>
</feature>
<dbReference type="SUPFAM" id="SSF51182">
    <property type="entry name" value="RmlC-like cupins"/>
    <property type="match status" value="1"/>
</dbReference>
<sequence length="1624" mass="179610">MENHGVKYKPFVNPFYKEGIGRRTGAVLKTEVRKDSDGFEIFDDYFSESEAENSELSFDKENVSSNANRSKRTGRLPPNQKRSSPLRPMKSFSPAVSTDRSVVKSSEDLSTSKNGEETQSNPGNAESRDKDADLTHDEVAGNSKLQAVSSDKESNTEDEVIPGLAEMSQAPGKGEGGKSEAEIQPSDKESRESSSEEEGVPEVEENKTVSTRDVAGKNETDDEPTDEENRQSSSEKVEEEKKTLSARGVTDKCESEMRPSDKEISESSSQEEEVPEMEEDKTAPARGMAQEDANEEIEVEGEQVSEDEGKIVTSKGDNVQDMSEKEAGQTAVESNEEGASSERSSSGAEEEKIKNPENDPSPEKKQPDVDSPLQAQVFAMTKKRLSFSCATEDDVSASSHKDGDKLAINKEERMNNILENPDKEELVGESQEKPSFFDMINSKRKSGAVFSFRFSEILSSTANVSDHQSDQPDDDNIVIVAEEKEKSFFGKTGRKLGTKESAKSKVKDKSEKKGKSRGAGKKLKDSGKGEANSGSDDSGSNQTMVPEMETKEETVHKEELLEKSRKRRERRKNEDSVQHHQDNVDATSQVSGTRKEAVGKGSALPDTDGVGSEDISDMSDGNDIDGEDQVFIEASEDQNTTEIRKEGSKGRGSSRQRKSTSRAKKEEEKVRKKSIKEDSRTDRKASYVKKSSGIEKTGGATKGTSDEGEDHIEIGDAAGESTTELKKGNTITRRSSRRLKSMSKSEMEKSIQSKLQGDSRIERDSSVSQSSSEMEKTAAAEVNSDEDDIVIGDSEVHGTSVIEKDHGRKRKNSKPLKSPSKAKKGNKDDSSRVKEDSKMKRKGSNSKVLSKAKMEKSSQSTVKDDSRREKDGSDSQSSSDIVKSAAAEVNSDEGEIVIGDSEVHSTSVIEKDRGRKRKNSEPLKSASKAKKGKRYDRSRVENPKTKRKGSHSKILSKVEETAVSEEISDENKDQIMMVDSKGGSINVEKDTGSSASKGSAEIDEKKTTGRKKSVSTVGKGRRKSKKGESELASQEDDDGTEVRENASTSVTGQRRSKRIRSKTESVNEGDESHSDKESRNLQRKSTRAEEDKRGKEAKGSIEKDGSSSLEEAETWKENKSCSSQSEDDSVESMGDKKITKKSKLKEQKDKRSKAGKRKNFSIKEHLEKDENSQLEETKSKRTGRTRSVASHLHDNKGDKTKLEKETSDEDKKEEANITNGDGVQGDDPSKTGSEKSQGDRDDTINDLQLKGSSRKRKSTSLQSTKSKVKRGDKSKEERINTVKKTLDYGEEEDSDWEEIVDGDDEVVADDGTVKGDGISSVPESEKTNPIKVSTSKEKGEDSEGKEDEKNDSLDQQQAGSSIPQSILKSSKVYQKHRKHRRQRNLRLTFHEIAKPKPWIIPPNRDQKGIRRSKRNRVRPLEYWRNERAVYERRKSGGFALTGVNSPEDPDDPYKRSRKGRKKQRVGMRTRLLTPKNLSLHRTAPDDAIPGCSDPVVVVNPESQREVLVDVVKTPQSNIYVGPSGNHATDTDSFILTKALMQPAFSSGILLIRPESEKGLQLVQRDTMAFHIVRGKVAVTIHQTTQILESGAFFFVPQGNVYNIVNLRKDEAKLVFFQLKGSIDV</sequence>
<feature type="compositionally biased region" description="Basic residues" evidence="10">
    <location>
        <begin position="652"/>
        <end position="662"/>
    </location>
</feature>
<organism evidence="12 13">
    <name type="scientific">Holothuria leucospilota</name>
    <name type="common">Black long sea cucumber</name>
    <name type="synonym">Mertensiothuria leucospilota</name>
    <dbReference type="NCBI Taxonomy" id="206669"/>
    <lineage>
        <taxon>Eukaryota</taxon>
        <taxon>Metazoa</taxon>
        <taxon>Echinodermata</taxon>
        <taxon>Eleutherozoa</taxon>
        <taxon>Echinozoa</taxon>
        <taxon>Holothuroidea</taxon>
        <taxon>Aspidochirotacea</taxon>
        <taxon>Aspidochirotida</taxon>
        <taxon>Holothuriidae</taxon>
        <taxon>Holothuria</taxon>
    </lineage>
</organism>
<dbReference type="InterPro" id="IPR025974">
    <property type="entry name" value="Mif2/CENP-C_cupin"/>
</dbReference>
<feature type="compositionally biased region" description="Basic and acidic residues" evidence="10">
    <location>
        <begin position="349"/>
        <end position="368"/>
    </location>
</feature>
<feature type="domain" description="Mif2/CENP-C cupin" evidence="11">
    <location>
        <begin position="1533"/>
        <end position="1617"/>
    </location>
</feature>
<feature type="compositionally biased region" description="Polar residues" evidence="10">
    <location>
        <begin position="1353"/>
        <end position="1372"/>
    </location>
</feature>
<feature type="compositionally biased region" description="Basic and acidic residues" evidence="10">
    <location>
        <begin position="852"/>
        <end position="873"/>
    </location>
</feature>
<reference evidence="12" key="1">
    <citation type="submission" date="2021-10" db="EMBL/GenBank/DDBJ databases">
        <title>Tropical sea cucumber genome reveals ecological adaptation and Cuvierian tubules defense mechanism.</title>
        <authorList>
            <person name="Chen T."/>
        </authorList>
    </citation>
    <scope>NUCLEOTIDE SEQUENCE</scope>
    <source>
        <strain evidence="12">Nanhai2018</strain>
        <tissue evidence="12">Muscle</tissue>
    </source>
</reference>
<feature type="compositionally biased region" description="Basic residues" evidence="10">
    <location>
        <begin position="1008"/>
        <end position="1025"/>
    </location>
</feature>
<dbReference type="GO" id="GO:0000776">
    <property type="term" value="C:kinetochore"/>
    <property type="evidence" value="ECO:0007669"/>
    <property type="project" value="InterPro"/>
</dbReference>
<dbReference type="Pfam" id="PF11699">
    <property type="entry name" value="CENP-C_C"/>
    <property type="match status" value="1"/>
</dbReference>
<feature type="compositionally biased region" description="Basic and acidic residues" evidence="10">
    <location>
        <begin position="1227"/>
        <end position="1243"/>
    </location>
</feature>
<feature type="region of interest" description="Disordered" evidence="10">
    <location>
        <begin position="1440"/>
        <end position="1466"/>
    </location>
</feature>